<name>A0A8K0SDK0_9HYPO</name>
<accession>A0A8K0SDK0</accession>
<dbReference type="GO" id="GO:0008270">
    <property type="term" value="F:zinc ion binding"/>
    <property type="evidence" value="ECO:0007669"/>
    <property type="project" value="InterPro"/>
</dbReference>
<dbReference type="Gene3D" id="4.10.240.10">
    <property type="entry name" value="Zn(2)-C6 fungal-type DNA-binding domain"/>
    <property type="match status" value="1"/>
</dbReference>
<proteinExistence type="predicted"/>
<feature type="transmembrane region" description="Helical" evidence="3">
    <location>
        <begin position="496"/>
        <end position="518"/>
    </location>
</feature>
<dbReference type="PANTHER" id="PTHR46910">
    <property type="entry name" value="TRANSCRIPTION FACTOR PDR1"/>
    <property type="match status" value="1"/>
</dbReference>
<protein>
    <submittedName>
        <fullName evidence="5">Fungal-specific transcription factor domain-containing protein</fullName>
    </submittedName>
</protein>
<dbReference type="EMBL" id="JAGPNK010000019">
    <property type="protein sequence ID" value="KAH7305227.1"/>
    <property type="molecule type" value="Genomic_DNA"/>
</dbReference>
<dbReference type="InterPro" id="IPR050987">
    <property type="entry name" value="AtrR-like"/>
</dbReference>
<dbReference type="Proteomes" id="UP000813444">
    <property type="component" value="Unassembled WGS sequence"/>
</dbReference>
<keyword evidence="3" id="KW-0472">Membrane</keyword>
<dbReference type="PANTHER" id="PTHR46910:SF25">
    <property type="entry name" value="ABC-TRANSPORTER-REGULATING TRANSCRIPTION FACTOR"/>
    <property type="match status" value="1"/>
</dbReference>
<evidence type="ECO:0000256" key="3">
    <source>
        <dbReference type="SAM" id="Phobius"/>
    </source>
</evidence>
<comment type="caution">
    <text evidence="5">The sequence shown here is derived from an EMBL/GenBank/DDBJ whole genome shotgun (WGS) entry which is preliminary data.</text>
</comment>
<organism evidence="5 6">
    <name type="scientific">Stachybotrys elegans</name>
    <dbReference type="NCBI Taxonomy" id="80388"/>
    <lineage>
        <taxon>Eukaryota</taxon>
        <taxon>Fungi</taxon>
        <taxon>Dikarya</taxon>
        <taxon>Ascomycota</taxon>
        <taxon>Pezizomycotina</taxon>
        <taxon>Sordariomycetes</taxon>
        <taxon>Hypocreomycetidae</taxon>
        <taxon>Hypocreales</taxon>
        <taxon>Stachybotryaceae</taxon>
        <taxon>Stachybotrys</taxon>
    </lineage>
</organism>
<keyword evidence="3" id="KW-1133">Transmembrane helix</keyword>
<feature type="domain" description="Zn(2)-C6 fungal-type" evidence="4">
    <location>
        <begin position="26"/>
        <end position="56"/>
    </location>
</feature>
<dbReference type="PROSITE" id="PS50048">
    <property type="entry name" value="ZN2_CY6_FUNGAL_2"/>
    <property type="match status" value="1"/>
</dbReference>
<sequence>MADTATATRKDKRLRGSGAQSFVTRACDACRRKKIRCELTKDKCLQCVKLGTQCHFTPISGTRKVQKPAQNEYILELEAKVKEMEGQLQITHKLGIGPKSYPLETTNSGNVLYDMLLRHSQTQSVDASFGGQSFPHMMDLVRPQWNIDPPLPTYLELPPKSSALVLINEAFRSFIRYFPIFDEQRFMKMFEVYYPPDGFQDLAWWASVNVALSLGYIFRAIRTSQSHHDMARSYGHTKNILAVLSQLIALPDSTAAIQSLLGVILILEGTPNSQMCPVLIVTAMGLVQSMGLHRRDRYPPGLSPTEIEERKNIFWITYWIEKNIAYLRRQPSVQDDDDIDVDLPTGTVSEPHELGRGPATINIFNSRIGLAIIQGQIYKKLFSVQAKRQSEVQLAATAQEINGLLACWRANIPFDFGESSVTDLRLPLPEDVLQIIILHTVYVDCVITVDRHLPPRDSLQAELADLDTDAFPSERVCIMESRKVIHLLQKIPRGKYAIVWLLVGSFFEAATVLLHNIIRDPFHVRARSDISLIEPFLDLLGILDDHGDNAKLQRMREQCNGLIQNAIASMNILEDAVIGALVL</sequence>
<dbReference type="CDD" id="cd12148">
    <property type="entry name" value="fungal_TF_MHR"/>
    <property type="match status" value="1"/>
</dbReference>
<gene>
    <name evidence="5" type="ORF">B0I35DRAFT_444182</name>
</gene>
<reference evidence="5" key="1">
    <citation type="journal article" date="2021" name="Nat. Commun.">
        <title>Genetic determinants of endophytism in the Arabidopsis root mycobiome.</title>
        <authorList>
            <person name="Mesny F."/>
            <person name="Miyauchi S."/>
            <person name="Thiergart T."/>
            <person name="Pickel B."/>
            <person name="Atanasova L."/>
            <person name="Karlsson M."/>
            <person name="Huettel B."/>
            <person name="Barry K.W."/>
            <person name="Haridas S."/>
            <person name="Chen C."/>
            <person name="Bauer D."/>
            <person name="Andreopoulos W."/>
            <person name="Pangilinan J."/>
            <person name="LaButti K."/>
            <person name="Riley R."/>
            <person name="Lipzen A."/>
            <person name="Clum A."/>
            <person name="Drula E."/>
            <person name="Henrissat B."/>
            <person name="Kohler A."/>
            <person name="Grigoriev I.V."/>
            <person name="Martin F.M."/>
            <person name="Hacquard S."/>
        </authorList>
    </citation>
    <scope>NUCLEOTIDE SEQUENCE</scope>
    <source>
        <strain evidence="5">MPI-CAGE-CH-0235</strain>
    </source>
</reference>
<dbReference type="OrthoDB" id="2123952at2759"/>
<keyword evidence="6" id="KW-1185">Reference proteome</keyword>
<dbReference type="CDD" id="cd00067">
    <property type="entry name" value="GAL4"/>
    <property type="match status" value="1"/>
</dbReference>
<dbReference type="PROSITE" id="PS00463">
    <property type="entry name" value="ZN2_CY6_FUNGAL_1"/>
    <property type="match status" value="1"/>
</dbReference>
<keyword evidence="3" id="KW-0812">Transmembrane</keyword>
<dbReference type="GO" id="GO:0006351">
    <property type="term" value="P:DNA-templated transcription"/>
    <property type="evidence" value="ECO:0007669"/>
    <property type="project" value="InterPro"/>
</dbReference>
<dbReference type="Pfam" id="PF00172">
    <property type="entry name" value="Zn_clus"/>
    <property type="match status" value="1"/>
</dbReference>
<evidence type="ECO:0000313" key="5">
    <source>
        <dbReference type="EMBL" id="KAH7305227.1"/>
    </source>
</evidence>
<evidence type="ECO:0000256" key="2">
    <source>
        <dbReference type="ARBA" id="ARBA00023242"/>
    </source>
</evidence>
<dbReference type="InterPro" id="IPR007219">
    <property type="entry name" value="XnlR_reg_dom"/>
</dbReference>
<dbReference type="Pfam" id="PF04082">
    <property type="entry name" value="Fungal_trans"/>
    <property type="match status" value="1"/>
</dbReference>
<dbReference type="GO" id="GO:0000981">
    <property type="term" value="F:DNA-binding transcription factor activity, RNA polymerase II-specific"/>
    <property type="evidence" value="ECO:0007669"/>
    <property type="project" value="InterPro"/>
</dbReference>
<dbReference type="GO" id="GO:0003677">
    <property type="term" value="F:DNA binding"/>
    <property type="evidence" value="ECO:0007669"/>
    <property type="project" value="InterPro"/>
</dbReference>
<keyword evidence="2" id="KW-0539">Nucleus</keyword>
<dbReference type="InterPro" id="IPR036864">
    <property type="entry name" value="Zn2-C6_fun-type_DNA-bd_sf"/>
</dbReference>
<dbReference type="SMART" id="SM00066">
    <property type="entry name" value="GAL4"/>
    <property type="match status" value="1"/>
</dbReference>
<dbReference type="InterPro" id="IPR001138">
    <property type="entry name" value="Zn2Cys6_DnaBD"/>
</dbReference>
<dbReference type="AlphaFoldDB" id="A0A8K0SDK0"/>
<evidence type="ECO:0000259" key="4">
    <source>
        <dbReference type="PROSITE" id="PS50048"/>
    </source>
</evidence>
<evidence type="ECO:0000256" key="1">
    <source>
        <dbReference type="ARBA" id="ARBA00022723"/>
    </source>
</evidence>
<keyword evidence="1" id="KW-0479">Metal-binding</keyword>
<dbReference type="SUPFAM" id="SSF57701">
    <property type="entry name" value="Zn2/Cys6 DNA-binding domain"/>
    <property type="match status" value="1"/>
</dbReference>
<evidence type="ECO:0000313" key="6">
    <source>
        <dbReference type="Proteomes" id="UP000813444"/>
    </source>
</evidence>
<dbReference type="SMART" id="SM00906">
    <property type="entry name" value="Fungal_trans"/>
    <property type="match status" value="1"/>
</dbReference>